<evidence type="ECO:0000313" key="1">
    <source>
        <dbReference type="EMBL" id="QSX76814.1"/>
    </source>
</evidence>
<proteinExistence type="predicted"/>
<evidence type="ECO:0000313" key="2">
    <source>
        <dbReference type="Proteomes" id="UP000663400"/>
    </source>
</evidence>
<gene>
    <name evidence="1" type="ORF">HIV01_012835</name>
</gene>
<keyword evidence="2" id="KW-1185">Reference proteome</keyword>
<dbReference type="Pfam" id="PF19574">
    <property type="entry name" value="LolA_3"/>
    <property type="match status" value="1"/>
</dbReference>
<dbReference type="Proteomes" id="UP000663400">
    <property type="component" value="Chromosome"/>
</dbReference>
<dbReference type="InterPro" id="IPR004564">
    <property type="entry name" value="OM_lipoprot_carrier_LolA-like"/>
</dbReference>
<organism evidence="1 2">
    <name type="scientific">Lysobacter arenosi</name>
    <dbReference type="NCBI Taxonomy" id="2795387"/>
    <lineage>
        <taxon>Bacteria</taxon>
        <taxon>Pseudomonadati</taxon>
        <taxon>Pseudomonadota</taxon>
        <taxon>Gammaproteobacteria</taxon>
        <taxon>Lysobacterales</taxon>
        <taxon>Lysobacteraceae</taxon>
        <taxon>Lysobacter</taxon>
    </lineage>
</organism>
<protein>
    <submittedName>
        <fullName evidence="1">Fatty acyl CoA synthetase</fullName>
    </submittedName>
</protein>
<accession>A0ABX7RIL1</accession>
<name>A0ABX7RIL1_9GAMM</name>
<dbReference type="EMBL" id="CP071517">
    <property type="protein sequence ID" value="QSX76814.1"/>
    <property type="molecule type" value="Genomic_DNA"/>
</dbReference>
<sequence>MLVSATLCAAPAGANLVETVTAVDPAWILKAIARPVPASTPFVEVRGSKLLKTPLRLSGQYLRPDADTLVREVRAPYAETTTLRAGEATIARAGQAPRKFALSRVPELAGFQSNFAALLDGDRARLEQHYTLAAQGTRQRWNLTMAPRDAALAKRVQSIALYGRGSELRCIETRMVGSAPPQRTLLAGAAMDAANVADAAALEGICHGDATR</sequence>
<reference evidence="1 2" key="1">
    <citation type="submission" date="2021-02" db="EMBL/GenBank/DDBJ databases">
        <title>Lysobacter arenosi sp. nov., isolated from soil of gangwondo yeongwol, south Korea.</title>
        <authorList>
            <person name="Kim K.R."/>
            <person name="Kim K.H."/>
            <person name="Jeon C.O."/>
        </authorList>
    </citation>
    <scope>NUCLEOTIDE SEQUENCE [LARGE SCALE GENOMIC DNA]</scope>
    <source>
        <strain evidence="1 2">R7</strain>
    </source>
</reference>